<accession>A0ABS6TES2</accession>
<evidence type="ECO:0000313" key="2">
    <source>
        <dbReference type="Proteomes" id="UP000774130"/>
    </source>
</evidence>
<keyword evidence="2" id="KW-1185">Reference proteome</keyword>
<name>A0ABS6TES2_9ENTE</name>
<evidence type="ECO:0000313" key="1">
    <source>
        <dbReference type="EMBL" id="MBV7391428.1"/>
    </source>
</evidence>
<dbReference type="RefSeq" id="WP_218326608.1">
    <property type="nucleotide sequence ID" value="NZ_JAHUZB010000004.1"/>
</dbReference>
<organism evidence="1 2">
    <name type="scientific">Enterococcus alishanensis</name>
    <dbReference type="NCBI Taxonomy" id="1303817"/>
    <lineage>
        <taxon>Bacteria</taxon>
        <taxon>Bacillati</taxon>
        <taxon>Bacillota</taxon>
        <taxon>Bacilli</taxon>
        <taxon>Lactobacillales</taxon>
        <taxon>Enterococcaceae</taxon>
        <taxon>Enterococcus</taxon>
    </lineage>
</organism>
<comment type="caution">
    <text evidence="1">The sequence shown here is derived from an EMBL/GenBank/DDBJ whole genome shotgun (WGS) entry which is preliminary data.</text>
</comment>
<dbReference type="EMBL" id="JAHUZB010000004">
    <property type="protein sequence ID" value="MBV7391428.1"/>
    <property type="molecule type" value="Genomic_DNA"/>
</dbReference>
<dbReference type="Proteomes" id="UP000774130">
    <property type="component" value="Unassembled WGS sequence"/>
</dbReference>
<protein>
    <submittedName>
        <fullName evidence="1">Uncharacterized protein</fullName>
    </submittedName>
</protein>
<sequence length="152" mass="17243">MLFAKKVIKVCDNNKLTQATFLRLSYYQAENQDTSELILEKGLQFIFEIKKALSANSFEVKDLVLQRNQSTQIINGQFSDDSLFNIALATYSSVQEPYFKVEVVAKDNMVQYDSSADSAFSGFDYQADYFTSDHDDIAVSELLKKFQLIGGE</sequence>
<reference evidence="1 2" key="1">
    <citation type="submission" date="2021-06" db="EMBL/GenBank/DDBJ databases">
        <title>Enterococcus alishanensis sp. nov., a novel lactic acid bacterium isolated from fresh coffee beans.</title>
        <authorList>
            <person name="Chen Y.-S."/>
        </authorList>
    </citation>
    <scope>NUCLEOTIDE SEQUENCE [LARGE SCALE GENOMIC DNA]</scope>
    <source>
        <strain evidence="1 2">ALS3</strain>
    </source>
</reference>
<proteinExistence type="predicted"/>
<gene>
    <name evidence="1" type="ORF">KUA55_12115</name>
</gene>